<evidence type="ECO:0000313" key="3">
    <source>
        <dbReference type="EMBL" id="QHT69602.1"/>
    </source>
</evidence>
<dbReference type="RefSeq" id="WP_162445589.1">
    <property type="nucleotide sequence ID" value="NZ_CP048222.1"/>
</dbReference>
<accession>A0A6C0GPU1</accession>
<dbReference type="Proteomes" id="UP000480178">
    <property type="component" value="Chromosome"/>
</dbReference>
<organism evidence="3 4">
    <name type="scientific">Rhodocytophaga rosea</name>
    <dbReference type="NCBI Taxonomy" id="2704465"/>
    <lineage>
        <taxon>Bacteria</taxon>
        <taxon>Pseudomonadati</taxon>
        <taxon>Bacteroidota</taxon>
        <taxon>Cytophagia</taxon>
        <taxon>Cytophagales</taxon>
        <taxon>Rhodocytophagaceae</taxon>
        <taxon>Rhodocytophaga</taxon>
    </lineage>
</organism>
<dbReference type="PROSITE" id="PS51257">
    <property type="entry name" value="PROKAR_LIPOPROTEIN"/>
    <property type="match status" value="1"/>
</dbReference>
<feature type="compositionally biased region" description="Low complexity" evidence="1">
    <location>
        <begin position="50"/>
        <end position="60"/>
    </location>
</feature>
<evidence type="ECO:0000313" key="4">
    <source>
        <dbReference type="Proteomes" id="UP000480178"/>
    </source>
</evidence>
<evidence type="ECO:0000256" key="2">
    <source>
        <dbReference type="SAM" id="SignalP"/>
    </source>
</evidence>
<feature type="compositionally biased region" description="Polar residues" evidence="1">
    <location>
        <begin position="22"/>
        <end position="36"/>
    </location>
</feature>
<name>A0A6C0GPU1_9BACT</name>
<gene>
    <name evidence="3" type="ORF">GXP67_24610</name>
</gene>
<proteinExistence type="predicted"/>
<keyword evidence="2" id="KW-0732">Signal</keyword>
<reference evidence="3 4" key="1">
    <citation type="submission" date="2020-01" db="EMBL/GenBank/DDBJ databases">
        <authorList>
            <person name="Kim M.K."/>
        </authorList>
    </citation>
    <scope>NUCLEOTIDE SEQUENCE [LARGE SCALE GENOMIC DNA]</scope>
    <source>
        <strain evidence="3 4">172606-1</strain>
    </source>
</reference>
<evidence type="ECO:0000256" key="1">
    <source>
        <dbReference type="SAM" id="MobiDB-lite"/>
    </source>
</evidence>
<dbReference type="AlphaFoldDB" id="A0A6C0GPU1"/>
<evidence type="ECO:0008006" key="5">
    <source>
        <dbReference type="Google" id="ProtNLM"/>
    </source>
</evidence>
<protein>
    <recommendedName>
        <fullName evidence="5">Entericidin</fullName>
    </recommendedName>
</protein>
<feature type="chain" id="PRO_5025674523" description="Entericidin" evidence="2">
    <location>
        <begin position="19"/>
        <end position="60"/>
    </location>
</feature>
<dbReference type="EMBL" id="CP048222">
    <property type="protein sequence ID" value="QHT69602.1"/>
    <property type="molecule type" value="Genomic_DNA"/>
</dbReference>
<feature type="region of interest" description="Disordered" evidence="1">
    <location>
        <begin position="22"/>
        <end position="60"/>
    </location>
</feature>
<sequence length="60" mass="6292">MKKILFAVIFAYATVSFSACENKSTSEGEATDTTTVIPAETAPEEVTPADTTSTDTTSVN</sequence>
<feature type="signal peptide" evidence="2">
    <location>
        <begin position="1"/>
        <end position="18"/>
    </location>
</feature>
<keyword evidence="4" id="KW-1185">Reference proteome</keyword>
<dbReference type="KEGG" id="rhoz:GXP67_24610"/>